<dbReference type="InterPro" id="IPR013103">
    <property type="entry name" value="RVT_2"/>
</dbReference>
<dbReference type="PANTHER" id="PTHR11439">
    <property type="entry name" value="GAG-POL-RELATED RETROTRANSPOSON"/>
    <property type="match status" value="1"/>
</dbReference>
<dbReference type="EnsemblPlants" id="evm.model.04.965">
    <property type="protein sequence ID" value="cds.evm.model.04.965"/>
    <property type="gene ID" value="evm.TU.04.965"/>
</dbReference>
<dbReference type="Gramene" id="evm.model.04.965">
    <property type="protein sequence ID" value="cds.evm.model.04.965"/>
    <property type="gene ID" value="evm.TU.04.965"/>
</dbReference>
<evidence type="ECO:0000313" key="2">
    <source>
        <dbReference type="EnsemblPlants" id="cds.evm.model.04.965"/>
    </source>
</evidence>
<keyword evidence="3" id="KW-1185">Reference proteome</keyword>
<dbReference type="OMA" id="MINTHTF"/>
<dbReference type="Proteomes" id="UP000596661">
    <property type="component" value="Chromosome 4"/>
</dbReference>
<sequence length="498" mass="56207">MESLSQKDILQALDVETEPKSLKAALASPIWNAAMSTEVTALKRKKTWVLVPPTSDMTIVHNKWVYRVKYNKDGSVDRHKARLVAKGFQQLPGIDFFETYSPVNKPCTIQIIFTLAATFGWDIQQVDINNAFLNGDHKEDVYMYQPQGFIDSEYPNHVCKLNKAIYGVRQAPRAWFYKLKSSLLQWGFQNSKSDSSLFYTRQNGHLLLLLVYVYDILITGENMTHIQQVITQLHDQFALKKLGFVNYFLGFEVNRSTDTITLTQQKYTRELLNNTQLIDSKPQTTPMCSTTKLSSSVGTPMQNPTTYRSVIGALQYLTTSRPDIAFPVNKLSQFMQSPTSEHWSACKRNLRYLSGTLDRGLTVKAAKTLDLQGFTDADWAGSYDDRKSTSGYCIFFGGNLLTVSNCPILWCDNFGAGSLASNHVFHARTKHIEVNIHFVRDKVLAQELDVRYVDSPNQLADLFTKPLAASPFLFFKDKLTLSLPQCHLRGGIGDIGGS</sequence>
<dbReference type="InterPro" id="IPR043502">
    <property type="entry name" value="DNA/RNA_pol_sf"/>
</dbReference>
<dbReference type="Pfam" id="PF07727">
    <property type="entry name" value="RVT_2"/>
    <property type="match status" value="1"/>
</dbReference>
<proteinExistence type="predicted"/>
<organism evidence="2 3">
    <name type="scientific">Cannabis sativa</name>
    <name type="common">Hemp</name>
    <name type="synonym">Marijuana</name>
    <dbReference type="NCBI Taxonomy" id="3483"/>
    <lineage>
        <taxon>Eukaryota</taxon>
        <taxon>Viridiplantae</taxon>
        <taxon>Streptophyta</taxon>
        <taxon>Embryophyta</taxon>
        <taxon>Tracheophyta</taxon>
        <taxon>Spermatophyta</taxon>
        <taxon>Magnoliopsida</taxon>
        <taxon>eudicotyledons</taxon>
        <taxon>Gunneridae</taxon>
        <taxon>Pentapetalae</taxon>
        <taxon>rosids</taxon>
        <taxon>fabids</taxon>
        <taxon>Rosales</taxon>
        <taxon>Cannabaceae</taxon>
        <taxon>Cannabis</taxon>
    </lineage>
</organism>
<feature type="domain" description="Reverse transcriptase Ty1/copia-type" evidence="1">
    <location>
        <begin position="46"/>
        <end position="288"/>
    </location>
</feature>
<accession>A0A803PJG2</accession>
<protein>
    <recommendedName>
        <fullName evidence="1">Reverse transcriptase Ty1/copia-type domain-containing protein</fullName>
    </recommendedName>
</protein>
<name>A0A803PJG2_CANSA</name>
<dbReference type="PANTHER" id="PTHR11439:SF467">
    <property type="entry name" value="INTEGRASE CATALYTIC DOMAIN-CONTAINING PROTEIN"/>
    <property type="match status" value="1"/>
</dbReference>
<dbReference type="AlphaFoldDB" id="A0A803PJG2"/>
<dbReference type="EMBL" id="UZAU01000371">
    <property type="status" value="NOT_ANNOTATED_CDS"/>
    <property type="molecule type" value="Genomic_DNA"/>
</dbReference>
<reference evidence="2" key="2">
    <citation type="submission" date="2021-03" db="UniProtKB">
        <authorList>
            <consortium name="EnsemblPlants"/>
        </authorList>
    </citation>
    <scope>IDENTIFICATION</scope>
</reference>
<dbReference type="CDD" id="cd09272">
    <property type="entry name" value="RNase_HI_RT_Ty1"/>
    <property type="match status" value="1"/>
</dbReference>
<reference evidence="2" key="1">
    <citation type="submission" date="2018-11" db="EMBL/GenBank/DDBJ databases">
        <authorList>
            <person name="Grassa J C."/>
        </authorList>
    </citation>
    <scope>NUCLEOTIDE SEQUENCE [LARGE SCALE GENOMIC DNA]</scope>
</reference>
<dbReference type="SUPFAM" id="SSF56672">
    <property type="entry name" value="DNA/RNA polymerases"/>
    <property type="match status" value="1"/>
</dbReference>
<evidence type="ECO:0000259" key="1">
    <source>
        <dbReference type="Pfam" id="PF07727"/>
    </source>
</evidence>
<evidence type="ECO:0000313" key="3">
    <source>
        <dbReference type="Proteomes" id="UP000596661"/>
    </source>
</evidence>